<dbReference type="PANTHER" id="PTHR21024:SF0">
    <property type="entry name" value="ELECTRON TRANSFER FLAVOPROTEIN REGULATORY FACTOR 1"/>
    <property type="match status" value="1"/>
</dbReference>
<evidence type="ECO:0000313" key="3">
    <source>
        <dbReference type="EMBL" id="KAH0539526.1"/>
    </source>
</evidence>
<dbReference type="InterPro" id="IPR052000">
    <property type="entry name" value="ETFRF1"/>
</dbReference>
<dbReference type="GO" id="GO:0090324">
    <property type="term" value="P:negative regulation of oxidative phosphorylation"/>
    <property type="evidence" value="ECO:0007669"/>
    <property type="project" value="InterPro"/>
</dbReference>
<comment type="caution">
    <text evidence="3">The sequence shown here is derived from an EMBL/GenBank/DDBJ whole genome shotgun (WGS) entry which is preliminary data.</text>
</comment>
<evidence type="ECO:0000313" key="4">
    <source>
        <dbReference type="Proteomes" id="UP000826195"/>
    </source>
</evidence>
<organism evidence="3 4">
    <name type="scientific">Cotesia glomerata</name>
    <name type="common">Lepidopteran parasitic wasp</name>
    <name type="synonym">Apanteles glomeratus</name>
    <dbReference type="NCBI Taxonomy" id="32391"/>
    <lineage>
        <taxon>Eukaryota</taxon>
        <taxon>Metazoa</taxon>
        <taxon>Ecdysozoa</taxon>
        <taxon>Arthropoda</taxon>
        <taxon>Hexapoda</taxon>
        <taxon>Insecta</taxon>
        <taxon>Pterygota</taxon>
        <taxon>Neoptera</taxon>
        <taxon>Endopterygota</taxon>
        <taxon>Hymenoptera</taxon>
        <taxon>Apocrita</taxon>
        <taxon>Ichneumonoidea</taxon>
        <taxon>Braconidae</taxon>
        <taxon>Microgastrinae</taxon>
        <taxon>Cotesia</taxon>
    </lineage>
</organism>
<proteinExistence type="inferred from homology"/>
<keyword evidence="4" id="KW-1185">Reference proteome</keyword>
<dbReference type="PANTHER" id="PTHR21024">
    <property type="entry name" value="GROWTH HORMONE-INDUCIBLE SOLUBLE PROTEIN-RELATED"/>
    <property type="match status" value="1"/>
</dbReference>
<dbReference type="InterPro" id="IPR008011">
    <property type="entry name" value="Complex1_LYR_dom"/>
</dbReference>
<comment type="similarity">
    <text evidence="1">Belongs to the complex I LYR family.</text>
</comment>
<gene>
    <name evidence="3" type="primary">LYRM5A</name>
    <name evidence="3" type="ORF">KQX54_005355</name>
</gene>
<dbReference type="Pfam" id="PF05347">
    <property type="entry name" value="Complex1_LYR"/>
    <property type="match status" value="1"/>
</dbReference>
<dbReference type="EMBL" id="JAHXZJ010002609">
    <property type="protein sequence ID" value="KAH0539526.1"/>
    <property type="molecule type" value="Genomic_DNA"/>
</dbReference>
<feature type="domain" description="Complex 1 LYR protein" evidence="2">
    <location>
        <begin position="6"/>
        <end position="58"/>
    </location>
</feature>
<name>A0AAV7I2V5_COTGL</name>
<evidence type="ECO:0000259" key="2">
    <source>
        <dbReference type="Pfam" id="PF05347"/>
    </source>
</evidence>
<sequence>MALRARVLELYKELLYMGKDYPQGYKFFRENLKKAFMKNKYETDPEKIEKMIDRGKYVMKEIESLYMLKKYRTMKRRYYEEPSSKQL</sequence>
<dbReference type="InterPro" id="IPR045296">
    <property type="entry name" value="Complex1_LYR_ETFRF1_LYRM5"/>
</dbReference>
<protein>
    <submittedName>
        <fullName evidence="3">LYR motif-containing protein 5A</fullName>
    </submittedName>
</protein>
<dbReference type="GO" id="GO:0005739">
    <property type="term" value="C:mitochondrion"/>
    <property type="evidence" value="ECO:0007669"/>
    <property type="project" value="TreeGrafter"/>
</dbReference>
<dbReference type="Proteomes" id="UP000826195">
    <property type="component" value="Unassembled WGS sequence"/>
</dbReference>
<accession>A0AAV7I2V5</accession>
<reference evidence="3 4" key="1">
    <citation type="journal article" date="2021" name="J. Hered.">
        <title>A chromosome-level genome assembly of the parasitoid wasp, Cotesia glomerata (Hymenoptera: Braconidae).</title>
        <authorList>
            <person name="Pinto B.J."/>
            <person name="Weis J.J."/>
            <person name="Gamble T."/>
            <person name="Ode P.J."/>
            <person name="Paul R."/>
            <person name="Zaspel J.M."/>
        </authorList>
    </citation>
    <scope>NUCLEOTIDE SEQUENCE [LARGE SCALE GENOMIC DNA]</scope>
    <source>
        <strain evidence="3">CgM1</strain>
    </source>
</reference>
<evidence type="ECO:0000256" key="1">
    <source>
        <dbReference type="ARBA" id="ARBA00009508"/>
    </source>
</evidence>
<dbReference type="AlphaFoldDB" id="A0AAV7I2V5"/>
<dbReference type="GO" id="GO:0022904">
    <property type="term" value="P:respiratory electron transport chain"/>
    <property type="evidence" value="ECO:0007669"/>
    <property type="project" value="TreeGrafter"/>
</dbReference>
<dbReference type="CDD" id="cd20265">
    <property type="entry name" value="Complex1_LYR_ETFRF1_LYRM5"/>
    <property type="match status" value="1"/>
</dbReference>